<dbReference type="OrthoDB" id="2157092at2759"/>
<proteinExistence type="predicted"/>
<gene>
    <name evidence="2" type="ORF">BCR33DRAFT_711968</name>
</gene>
<dbReference type="EMBL" id="MCGO01000003">
    <property type="protein sequence ID" value="ORY52706.1"/>
    <property type="molecule type" value="Genomic_DNA"/>
</dbReference>
<dbReference type="Proteomes" id="UP000193642">
    <property type="component" value="Unassembled WGS sequence"/>
</dbReference>
<keyword evidence="1" id="KW-0732">Signal</keyword>
<evidence type="ECO:0000313" key="2">
    <source>
        <dbReference type="EMBL" id="ORY52706.1"/>
    </source>
</evidence>
<keyword evidence="3" id="KW-1185">Reference proteome</keyword>
<evidence type="ECO:0000313" key="3">
    <source>
        <dbReference type="Proteomes" id="UP000193642"/>
    </source>
</evidence>
<accession>A0A1Y2D0Q8</accession>
<evidence type="ECO:0000256" key="1">
    <source>
        <dbReference type="SAM" id="SignalP"/>
    </source>
</evidence>
<feature type="chain" id="PRO_5013231612" evidence="1">
    <location>
        <begin position="17"/>
        <end position="239"/>
    </location>
</feature>
<comment type="caution">
    <text evidence="2">The sequence shown here is derived from an EMBL/GenBank/DDBJ whole genome shotgun (WGS) entry which is preliminary data.</text>
</comment>
<sequence length="239" mass="24896">MITLILALATAALTTAHGPCTQADYNKRGCDTNNVLWQCDGTNWVIENDCGSVGYICNAVANAVSSAGCQPSPPPGKAYCADQLYGTYQCVGNSFQQCAFDPWWVELKTCAANEICVTSFNGYSGCLPIVLVGGQLGRKAYTTCSSCNECCCGCWCEATTAVTAATSTVAVTSSSSTTAATGTIKAAAIDAKPVDTVAAETASPGPLPSLQLLLSLLLVWLLLVQPYCIDARTWLPATC</sequence>
<protein>
    <submittedName>
        <fullName evidence="2">Uncharacterized protein</fullName>
    </submittedName>
</protein>
<reference evidence="2 3" key="1">
    <citation type="submission" date="2016-07" db="EMBL/GenBank/DDBJ databases">
        <title>Pervasive Adenine N6-methylation of Active Genes in Fungi.</title>
        <authorList>
            <consortium name="DOE Joint Genome Institute"/>
            <person name="Mondo S.J."/>
            <person name="Dannebaum R.O."/>
            <person name="Kuo R.C."/>
            <person name="Labutti K."/>
            <person name="Haridas S."/>
            <person name="Kuo A."/>
            <person name="Salamov A."/>
            <person name="Ahrendt S.R."/>
            <person name="Lipzen A."/>
            <person name="Sullivan W."/>
            <person name="Andreopoulos W.B."/>
            <person name="Clum A."/>
            <person name="Lindquist E."/>
            <person name="Daum C."/>
            <person name="Ramamoorthy G.K."/>
            <person name="Gryganskyi A."/>
            <person name="Culley D."/>
            <person name="Magnuson J.K."/>
            <person name="James T.Y."/>
            <person name="O'Malley M.A."/>
            <person name="Stajich J.E."/>
            <person name="Spatafora J.W."/>
            <person name="Visel A."/>
            <person name="Grigoriev I.V."/>
        </authorList>
    </citation>
    <scope>NUCLEOTIDE SEQUENCE [LARGE SCALE GENOMIC DNA]</scope>
    <source>
        <strain evidence="2 3">JEL800</strain>
    </source>
</reference>
<dbReference type="AlphaFoldDB" id="A0A1Y2D0Q8"/>
<feature type="signal peptide" evidence="1">
    <location>
        <begin position="1"/>
        <end position="16"/>
    </location>
</feature>
<name>A0A1Y2D0Q8_9FUNG</name>
<organism evidence="2 3">
    <name type="scientific">Rhizoclosmatium globosum</name>
    <dbReference type="NCBI Taxonomy" id="329046"/>
    <lineage>
        <taxon>Eukaryota</taxon>
        <taxon>Fungi</taxon>
        <taxon>Fungi incertae sedis</taxon>
        <taxon>Chytridiomycota</taxon>
        <taxon>Chytridiomycota incertae sedis</taxon>
        <taxon>Chytridiomycetes</taxon>
        <taxon>Chytridiales</taxon>
        <taxon>Chytriomycetaceae</taxon>
        <taxon>Rhizoclosmatium</taxon>
    </lineage>
</organism>